<dbReference type="Pfam" id="PF01479">
    <property type="entry name" value="S4"/>
    <property type="match status" value="1"/>
</dbReference>
<evidence type="ECO:0000256" key="11">
    <source>
        <dbReference type="PROSITE-ProRule" id="PRU00182"/>
    </source>
</evidence>
<name>A0ABU7YVU5_9GAMM</name>
<evidence type="ECO:0000256" key="1">
    <source>
        <dbReference type="ARBA" id="ARBA00023235"/>
    </source>
</evidence>
<dbReference type="InterPro" id="IPR006145">
    <property type="entry name" value="PsdUridine_synth_RsuA/RluA"/>
</dbReference>
<comment type="catalytic activity">
    <reaction evidence="2">
        <text>uridine(35) in tRNA(Tyr) = pseudouridine(35) in tRNA(Tyr)</text>
        <dbReference type="Rhea" id="RHEA:60556"/>
        <dbReference type="Rhea" id="RHEA-COMP:15607"/>
        <dbReference type="Rhea" id="RHEA-COMP:15608"/>
        <dbReference type="ChEBI" id="CHEBI:65314"/>
        <dbReference type="ChEBI" id="CHEBI:65315"/>
    </reaction>
</comment>
<evidence type="ECO:0000256" key="3">
    <source>
        <dbReference type="ARBA" id="ARBA00036535"/>
    </source>
</evidence>
<evidence type="ECO:0000256" key="8">
    <source>
        <dbReference type="ARBA" id="ARBA00042843"/>
    </source>
</evidence>
<feature type="domain" description="Pseudouridine synthase RsuA/RluA-like" evidence="12">
    <location>
        <begin position="79"/>
        <end position="178"/>
    </location>
</feature>
<evidence type="ECO:0000256" key="9">
    <source>
        <dbReference type="ARBA" id="ARBA00042890"/>
    </source>
</evidence>
<dbReference type="Proteomes" id="UP001355056">
    <property type="component" value="Unassembled WGS sequence"/>
</dbReference>
<dbReference type="RefSeq" id="WP_332614727.1">
    <property type="nucleotide sequence ID" value="NZ_JAXGFP010000002.1"/>
</dbReference>
<proteinExistence type="predicted"/>
<protein>
    <recommendedName>
        <fullName evidence="5">Dual-specificity RNA pseudouridine synthase RluF</fullName>
        <ecNumber evidence="4">5.4.99.21</ecNumber>
    </recommendedName>
    <alternativeName>
        <fullName evidence="7">23S rRNA pseudouridine(2604) synthase</fullName>
    </alternativeName>
    <alternativeName>
        <fullName evidence="9">Ribosomal large subunit pseudouridine synthase F</fullName>
    </alternativeName>
    <alternativeName>
        <fullName evidence="8">rRNA pseudouridylate synthase F</fullName>
    </alternativeName>
    <alternativeName>
        <fullName evidence="10">rRNA-uridine isomerase F</fullName>
    </alternativeName>
    <alternativeName>
        <fullName evidence="6">tRNA(Tyr) pseudouridine(35) synthase</fullName>
    </alternativeName>
</protein>
<dbReference type="Pfam" id="PF00849">
    <property type="entry name" value="PseudoU_synth_2"/>
    <property type="match status" value="1"/>
</dbReference>
<keyword evidence="1" id="KW-0413">Isomerase</keyword>
<organism evidence="14 15">
    <name type="scientific">Novilysobacter erysipheiresistens</name>
    <dbReference type="NCBI Taxonomy" id="1749332"/>
    <lineage>
        <taxon>Bacteria</taxon>
        <taxon>Pseudomonadati</taxon>
        <taxon>Pseudomonadota</taxon>
        <taxon>Gammaproteobacteria</taxon>
        <taxon>Lysobacterales</taxon>
        <taxon>Lysobacteraceae</taxon>
        <taxon>Novilysobacter</taxon>
    </lineage>
</organism>
<accession>A0ABU7YVU5</accession>
<keyword evidence="15" id="KW-1185">Reference proteome</keyword>
<evidence type="ECO:0000256" key="5">
    <source>
        <dbReference type="ARBA" id="ARBA00039989"/>
    </source>
</evidence>
<dbReference type="PANTHER" id="PTHR47683">
    <property type="entry name" value="PSEUDOURIDINE SYNTHASE FAMILY PROTEIN-RELATED"/>
    <property type="match status" value="1"/>
</dbReference>
<sequence>MSSPTPPPTPHPPERLSRCVAELLGCSRAQAEQYIEGGWVRVAGEVVETPQALVDAAQVALDADAPPVAMVQAAEPATMLLHKPAGVDFEACTSLVTPDTRADGDSSEVRMLQRHFAHLAPLMPLDTEASGLVVVSQDGRVARRLNEDGAKIEQEFLVEVRGATGPYTLGKLSRGLSYEGRALPPCKVSWQNEVRLRFAIKDVRPGQLRHMCAEVELDVVAIRRLRIGRIGLNKMPPGEWRYSPVGDRF</sequence>
<gene>
    <name evidence="14" type="ORF">SNE34_03345</name>
</gene>
<evidence type="ECO:0000256" key="6">
    <source>
        <dbReference type="ARBA" id="ARBA00041420"/>
    </source>
</evidence>
<comment type="catalytic activity">
    <reaction evidence="3">
        <text>uridine(2604) in 23S rRNA = pseudouridine(2604) in 23S rRNA</text>
        <dbReference type="Rhea" id="RHEA:38875"/>
        <dbReference type="Rhea" id="RHEA-COMP:10093"/>
        <dbReference type="Rhea" id="RHEA-COMP:10094"/>
        <dbReference type="ChEBI" id="CHEBI:65314"/>
        <dbReference type="ChEBI" id="CHEBI:65315"/>
        <dbReference type="EC" id="5.4.99.21"/>
    </reaction>
</comment>
<evidence type="ECO:0000256" key="2">
    <source>
        <dbReference type="ARBA" id="ARBA00036390"/>
    </source>
</evidence>
<evidence type="ECO:0000259" key="12">
    <source>
        <dbReference type="Pfam" id="PF00849"/>
    </source>
</evidence>
<evidence type="ECO:0000256" key="7">
    <source>
        <dbReference type="ARBA" id="ARBA00041697"/>
    </source>
</evidence>
<dbReference type="CDD" id="cd00165">
    <property type="entry name" value="S4"/>
    <property type="match status" value="1"/>
</dbReference>
<dbReference type="SUPFAM" id="SSF55174">
    <property type="entry name" value="Alpha-L RNA-binding motif"/>
    <property type="match status" value="1"/>
</dbReference>
<evidence type="ECO:0000259" key="13">
    <source>
        <dbReference type="Pfam" id="PF01479"/>
    </source>
</evidence>
<reference evidence="14 15" key="1">
    <citation type="journal article" date="2016" name="Int. J. Syst. Evol. Microbiol.">
        <title>Lysobacter erysipheiresistens sp. nov., an antagonist of powdery mildew, isolated from tobacco-cultivated soil.</title>
        <authorList>
            <person name="Xie B."/>
            <person name="Li T."/>
            <person name="Lin X."/>
            <person name="Wang C.J."/>
            <person name="Chen Y.J."/>
            <person name="Liu W.J."/>
            <person name="Zhao Z.W."/>
        </authorList>
    </citation>
    <scope>NUCLEOTIDE SEQUENCE [LARGE SCALE GENOMIC DNA]</scope>
    <source>
        <strain evidence="14 15">RS-LYSO-3</strain>
    </source>
</reference>
<dbReference type="PANTHER" id="PTHR47683:SF2">
    <property type="entry name" value="RNA-BINDING S4 DOMAIN-CONTAINING PROTEIN"/>
    <property type="match status" value="1"/>
</dbReference>
<feature type="domain" description="RNA-binding S4" evidence="13">
    <location>
        <begin position="15"/>
        <end position="55"/>
    </location>
</feature>
<dbReference type="InterPro" id="IPR020103">
    <property type="entry name" value="PsdUridine_synth_cat_dom_sf"/>
</dbReference>
<comment type="caution">
    <text evidence="14">The sequence shown here is derived from an EMBL/GenBank/DDBJ whole genome shotgun (WGS) entry which is preliminary data.</text>
</comment>
<dbReference type="InterPro" id="IPR050343">
    <property type="entry name" value="RsuA_PseudoU_synthase"/>
</dbReference>
<dbReference type="InterPro" id="IPR002942">
    <property type="entry name" value="S4_RNA-bd"/>
</dbReference>
<evidence type="ECO:0000256" key="10">
    <source>
        <dbReference type="ARBA" id="ARBA00043147"/>
    </source>
</evidence>
<keyword evidence="11" id="KW-0694">RNA-binding</keyword>
<dbReference type="EC" id="5.4.99.21" evidence="4"/>
<evidence type="ECO:0000313" key="14">
    <source>
        <dbReference type="EMBL" id="MEG3183046.1"/>
    </source>
</evidence>
<evidence type="ECO:0000313" key="15">
    <source>
        <dbReference type="Proteomes" id="UP001355056"/>
    </source>
</evidence>
<dbReference type="Gene3D" id="3.30.2350.10">
    <property type="entry name" value="Pseudouridine synthase"/>
    <property type="match status" value="1"/>
</dbReference>
<dbReference type="Gene3D" id="3.10.290.10">
    <property type="entry name" value="RNA-binding S4 domain"/>
    <property type="match status" value="1"/>
</dbReference>
<dbReference type="EMBL" id="JAXGFP010000002">
    <property type="protein sequence ID" value="MEG3183046.1"/>
    <property type="molecule type" value="Genomic_DNA"/>
</dbReference>
<dbReference type="CDD" id="cd02555">
    <property type="entry name" value="PSSA_1"/>
    <property type="match status" value="1"/>
</dbReference>
<dbReference type="SUPFAM" id="SSF55120">
    <property type="entry name" value="Pseudouridine synthase"/>
    <property type="match status" value="1"/>
</dbReference>
<dbReference type="PROSITE" id="PS50889">
    <property type="entry name" value="S4"/>
    <property type="match status" value="1"/>
</dbReference>
<dbReference type="InterPro" id="IPR036986">
    <property type="entry name" value="S4_RNA-bd_sf"/>
</dbReference>
<evidence type="ECO:0000256" key="4">
    <source>
        <dbReference type="ARBA" id="ARBA00038922"/>
    </source>
</evidence>